<dbReference type="InterPro" id="IPR017918">
    <property type="entry name" value="N-reg_PII_CS"/>
</dbReference>
<dbReference type="Gene3D" id="3.30.70.120">
    <property type="match status" value="1"/>
</dbReference>
<dbReference type="SUPFAM" id="SSF54913">
    <property type="entry name" value="GlnB-like"/>
    <property type="match status" value="1"/>
</dbReference>
<evidence type="ECO:0000313" key="3">
    <source>
        <dbReference type="Proteomes" id="UP001597427"/>
    </source>
</evidence>
<protein>
    <submittedName>
        <fullName evidence="2">P-II family nitrogen regulator</fullName>
    </submittedName>
</protein>
<dbReference type="InterPro" id="IPR011322">
    <property type="entry name" value="N-reg_PII-like_a/b"/>
</dbReference>
<dbReference type="InterPro" id="IPR002187">
    <property type="entry name" value="N-reg_PII"/>
</dbReference>
<dbReference type="PRINTS" id="PR00340">
    <property type="entry name" value="PIIGLNB"/>
</dbReference>
<dbReference type="PROSITE" id="PS00638">
    <property type="entry name" value="PII_GLNB_CTER"/>
    <property type="match status" value="1"/>
</dbReference>
<dbReference type="EMBL" id="JBHUMO010000072">
    <property type="protein sequence ID" value="MFD2729944.1"/>
    <property type="molecule type" value="Genomic_DNA"/>
</dbReference>
<accession>A0ABW5TM92</accession>
<comment type="caution">
    <text evidence="2">The sequence shown here is derived from an EMBL/GenBank/DDBJ whole genome shotgun (WGS) entry which is preliminary data.</text>
</comment>
<dbReference type="Proteomes" id="UP001597427">
    <property type="component" value="Unassembled WGS sequence"/>
</dbReference>
<dbReference type="PROSITE" id="PS51343">
    <property type="entry name" value="PII_GLNB_DOM"/>
    <property type="match status" value="1"/>
</dbReference>
<gene>
    <name evidence="2" type="ORF">ACFSR0_11225</name>
</gene>
<dbReference type="PANTHER" id="PTHR30115">
    <property type="entry name" value="NITROGEN REGULATORY PROTEIN P-II"/>
    <property type="match status" value="1"/>
</dbReference>
<dbReference type="InterPro" id="IPR015867">
    <property type="entry name" value="N-reg_PII/ATP_PRibTrfase_C"/>
</dbReference>
<dbReference type="RefSeq" id="WP_379982761.1">
    <property type="nucleotide sequence ID" value="NZ_JBHUMO010000072.1"/>
</dbReference>
<organism evidence="2 3">
    <name type="scientific">Enterococcus camelliae</name>
    <dbReference type="NCBI Taxonomy" id="453959"/>
    <lineage>
        <taxon>Bacteria</taxon>
        <taxon>Bacillati</taxon>
        <taxon>Bacillota</taxon>
        <taxon>Bacilli</taxon>
        <taxon>Lactobacillales</taxon>
        <taxon>Enterococcaceae</taxon>
        <taxon>Enterococcus</taxon>
    </lineage>
</organism>
<reference evidence="3" key="1">
    <citation type="journal article" date="2019" name="Int. J. Syst. Evol. Microbiol.">
        <title>The Global Catalogue of Microorganisms (GCM) 10K type strain sequencing project: providing services to taxonomists for standard genome sequencing and annotation.</title>
        <authorList>
            <consortium name="The Broad Institute Genomics Platform"/>
            <consortium name="The Broad Institute Genome Sequencing Center for Infectious Disease"/>
            <person name="Wu L."/>
            <person name="Ma J."/>
        </authorList>
    </citation>
    <scope>NUCLEOTIDE SEQUENCE [LARGE SCALE GENOMIC DNA]</scope>
    <source>
        <strain evidence="3">TISTR 932</strain>
    </source>
</reference>
<evidence type="ECO:0000313" key="2">
    <source>
        <dbReference type="EMBL" id="MFD2729944.1"/>
    </source>
</evidence>
<evidence type="ECO:0000256" key="1">
    <source>
        <dbReference type="RuleBase" id="RU003936"/>
    </source>
</evidence>
<dbReference type="PANTHER" id="PTHR30115:SF11">
    <property type="entry name" value="NITROGEN REGULATORY PROTEIN P-II HOMOLOG"/>
    <property type="match status" value="1"/>
</dbReference>
<dbReference type="Pfam" id="PF00543">
    <property type="entry name" value="P-II"/>
    <property type="match status" value="1"/>
</dbReference>
<comment type="similarity">
    <text evidence="1">Belongs to the P(II) protein family.</text>
</comment>
<dbReference type="SMART" id="SM00938">
    <property type="entry name" value="P-II"/>
    <property type="match status" value="1"/>
</dbReference>
<proteinExistence type="inferred from homology"/>
<name>A0ABW5TM92_9ENTE</name>
<keyword evidence="3" id="KW-1185">Reference proteome</keyword>
<sequence length="115" mass="12874">MKKIEAIIRQETLDDLKEAMQKTFDDNPIGMTVTQVLGFGHQKGLKDYVRGQEVITSFVPKIKVGFVLQDKCVEQMIDLIVKTCQTGNVGDGKIFVYPVEEAVRIRTGERGESAI</sequence>